<comment type="function">
    <text evidence="11">Histone methyltransferase that specifically trimethylates histone H3 to form H3K79me3. This methylation is required for telomere silencing and for the pachytene checkpoint during the meiotic cell cycle by allowing the recruitment of RAD9 to double strand breaks. Nucleosomes are preferred as substrate compared to free histone.</text>
</comment>
<dbReference type="Proteomes" id="UP000035682">
    <property type="component" value="Unplaced"/>
</dbReference>
<comment type="subcellular location">
    <subcellularLocation>
        <location evidence="1 11">Nucleus</location>
    </subcellularLocation>
</comment>
<dbReference type="Pfam" id="PF08123">
    <property type="entry name" value="DOT1"/>
    <property type="match status" value="1"/>
</dbReference>
<evidence type="ECO:0000256" key="4">
    <source>
        <dbReference type="ARBA" id="ARBA00022603"/>
    </source>
</evidence>
<evidence type="ECO:0000256" key="7">
    <source>
        <dbReference type="ARBA" id="ARBA00022853"/>
    </source>
</evidence>
<keyword evidence="6 11" id="KW-0949">S-adenosyl-L-methionine</keyword>
<keyword evidence="4 11" id="KW-0489">Methyltransferase</keyword>
<feature type="region of interest" description="Disordered" evidence="13">
    <location>
        <begin position="365"/>
        <end position="497"/>
    </location>
</feature>
<dbReference type="PANTHER" id="PTHR21451">
    <property type="entry name" value="HISTONE H3 METHYLTRANSFERASE"/>
    <property type="match status" value="1"/>
</dbReference>
<dbReference type="AlphaFoldDB" id="A0A090MXQ4"/>
<evidence type="ECO:0000256" key="11">
    <source>
        <dbReference type="RuleBase" id="RU271113"/>
    </source>
</evidence>
<comment type="similarity">
    <text evidence="11">Belongs to the class I-like SAM-binding methyltransferase superfamily. DOT1 family.</text>
</comment>
<dbReference type="PROSITE" id="PS51569">
    <property type="entry name" value="DOT1"/>
    <property type="match status" value="1"/>
</dbReference>
<reference evidence="15 16" key="1">
    <citation type="submission" date="2014-09" db="EMBL/GenBank/DDBJ databases">
        <authorList>
            <person name="Martin A.A."/>
        </authorList>
    </citation>
    <scope>NUCLEOTIDE SEQUENCE</scope>
    <source>
        <strain evidence="16">ED321</strain>
        <strain evidence="15">ED321 Heterogonic</strain>
    </source>
</reference>
<feature type="compositionally biased region" description="Polar residues" evidence="13">
    <location>
        <begin position="372"/>
        <end position="381"/>
    </location>
</feature>
<dbReference type="SUPFAM" id="SSF53335">
    <property type="entry name" value="S-adenosyl-L-methionine-dependent methyltransferases"/>
    <property type="match status" value="1"/>
</dbReference>
<feature type="region of interest" description="Disordered" evidence="13">
    <location>
        <begin position="870"/>
        <end position="897"/>
    </location>
</feature>
<feature type="compositionally biased region" description="Polar residues" evidence="13">
    <location>
        <begin position="996"/>
        <end position="1007"/>
    </location>
</feature>
<dbReference type="GO" id="GO:0000077">
    <property type="term" value="P:DNA damage checkpoint signaling"/>
    <property type="evidence" value="ECO:0007669"/>
    <property type="project" value="TreeGrafter"/>
</dbReference>
<proteinExistence type="inferred from homology"/>
<feature type="region of interest" description="Disordered" evidence="13">
    <location>
        <begin position="509"/>
        <end position="567"/>
    </location>
</feature>
<evidence type="ECO:0000313" key="15">
    <source>
        <dbReference type="EMBL" id="CEF65839.1"/>
    </source>
</evidence>
<evidence type="ECO:0000256" key="12">
    <source>
        <dbReference type="SAM" id="Coils"/>
    </source>
</evidence>
<feature type="compositionally biased region" description="Polar residues" evidence="13">
    <location>
        <begin position="518"/>
        <end position="541"/>
    </location>
</feature>
<dbReference type="CTD" id="36378203"/>
<evidence type="ECO:0000256" key="8">
    <source>
        <dbReference type="ARBA" id="ARBA00023242"/>
    </source>
</evidence>
<sequence length="1007" mass="114322">MSNKEPNNEIHKKSGDELDGGPPKTEKKLKLSSPYGGESLYYFWNYEEKYKNKNKVIVAEIVDLVRITKHKIKEINDVLKQHGHDIKSIEPYYNLDNLRILCRTFNKAVKQLGETYYSIAKADNKLGNGGEQFQEIINRVYNKAVVDVNALNKHYGAFSSETYGETTWKRMQTILEELKLTDKDVFVDLGSGVGQIVCQVAGSSKVGKAIGIEVADLPAKYARRMEFEFSRLMRWHNKTFRQFKLYHGNFLDMKYRKLITEEATVIFINNYAFHEKLNMEIKRHLLHDLKDGVKVISTKPFVIHKEITERTLNDVSSIMDMNEFKPVNCPASWTNKHVPYYLQTVNRERLMEYFSRQKRARDLREMKETRISRGSSVSSTRVDGYNDKKDSIDGKESTKHKESKNSNKELGHERKSHKDSGDERKISKDNSMRKHKENVVRTHSSGSHDSKDDRETKDVSINSKESNTNESSSKENSKESSKKALVEEDTEIVYGATTRKKWKAIIGEISEKDKHSHSNSSTGINMNINNNQDIATPSTNETDIKKKGNVSDLSKEKPKIKHGQRGRPKKIVTTISVNGEPATKSDKTEVKITQEDKEALELMEKLSEEAVEKVSHEKSNNATTIIEKPQENDKQSIIGIETENEKDHNKDDMMIVEIPENDFTIEDVTNIPYIPSKDPSIIKSVDVVLEEQRQEILKFIDFMYSDDFRRQTEIKILKQRQLRESKIQKINALKTMIALQQEEGKQLLTTRIKEVGIDAKTAPEFIDAAKLIVETNKIKQKRLANLEREIAAAERTYEEYQARINAKNAHDKSITDVVNSVANENLIEDSIDSIINSVANNSLPSSTSDSYCNTPTPSLDYLSQKRNARGKSIVRSVGSKKVGGSKKSSVDKSTPDITDVESQVENILKKIQNQSKEQESLKSQQRLKGDSKKRSNALNLSSSSATQVSLSSLNSIPIKKKRSNGSIHSSLSRSKSPQLNVNLENSVSNLSIKQHPPSTTNGNNEGI</sequence>
<dbReference type="WBParaSite" id="SRAE_2000051400.1">
    <property type="protein sequence ID" value="SRAE_2000051400.1"/>
    <property type="gene ID" value="WBGene00260709"/>
</dbReference>
<evidence type="ECO:0000313" key="16">
    <source>
        <dbReference type="Proteomes" id="UP000035682"/>
    </source>
</evidence>
<feature type="compositionally biased region" description="Basic and acidic residues" evidence="13">
    <location>
        <begin position="472"/>
        <end position="486"/>
    </location>
</feature>
<keyword evidence="7 11" id="KW-0156">Chromatin regulator</keyword>
<feature type="compositionally biased region" description="Polar residues" evidence="13">
    <location>
        <begin position="843"/>
        <end position="857"/>
    </location>
</feature>
<name>A0A090MXQ4_STRRB</name>
<dbReference type="FunFam" id="3.40.50.150:FF:000033">
    <property type="entry name" value="Histone-lysine N-methyltransferase, H3 lysine-79 specific"/>
    <property type="match status" value="1"/>
</dbReference>
<dbReference type="OMA" id="RQICTRA"/>
<evidence type="ECO:0000256" key="13">
    <source>
        <dbReference type="SAM" id="MobiDB-lite"/>
    </source>
</evidence>
<feature type="compositionally biased region" description="Low complexity" evidence="13">
    <location>
        <begin position="979"/>
        <end position="991"/>
    </location>
</feature>
<evidence type="ECO:0000256" key="9">
    <source>
        <dbReference type="ARBA" id="ARBA00029821"/>
    </source>
</evidence>
<dbReference type="GO" id="GO:0035097">
    <property type="term" value="C:histone methyltransferase complex"/>
    <property type="evidence" value="ECO:0007669"/>
    <property type="project" value="UniProtKB-ARBA"/>
</dbReference>
<feature type="compositionally biased region" description="Low complexity" evidence="13">
    <location>
        <begin position="936"/>
        <end position="955"/>
    </location>
</feature>
<feature type="domain" description="DOT1" evidence="14">
    <location>
        <begin position="47"/>
        <end position="358"/>
    </location>
</feature>
<dbReference type="GO" id="GO:0006281">
    <property type="term" value="P:DNA repair"/>
    <property type="evidence" value="ECO:0007669"/>
    <property type="project" value="TreeGrafter"/>
</dbReference>
<evidence type="ECO:0000256" key="10">
    <source>
        <dbReference type="ARBA" id="ARBA00047770"/>
    </source>
</evidence>
<dbReference type="STRING" id="34506.A0A090MXQ4"/>
<dbReference type="InterPro" id="IPR025789">
    <property type="entry name" value="DOT1_dom"/>
</dbReference>
<feature type="compositionally biased region" description="Low complexity" evidence="13">
    <location>
        <begin position="870"/>
        <end position="887"/>
    </location>
</feature>
<dbReference type="EMBL" id="LN609529">
    <property type="protein sequence ID" value="CEF65839.1"/>
    <property type="molecule type" value="Genomic_DNA"/>
</dbReference>
<feature type="compositionally biased region" description="Low complexity" evidence="13">
    <location>
        <begin position="462"/>
        <end position="471"/>
    </location>
</feature>
<dbReference type="GO" id="GO:0140956">
    <property type="term" value="F:histone H3K79 trimethyltransferase activity"/>
    <property type="evidence" value="ECO:0007669"/>
    <property type="project" value="UniProtKB-EC"/>
</dbReference>
<comment type="miscellaneous">
    <text evidence="11">In contrast to other lysine histone methyltransferases, it does not contain a SET domain, suggesting the existence of another mechanism for methylation of lysine residues of histones.</text>
</comment>
<gene>
    <name evidence="15 17 18" type="ORF">SRAE_2000051400</name>
</gene>
<feature type="compositionally biased region" description="Basic and acidic residues" evidence="13">
    <location>
        <begin position="1"/>
        <end position="16"/>
    </location>
</feature>
<feature type="region of interest" description="Disordered" evidence="13">
    <location>
        <begin position="843"/>
        <end position="862"/>
    </location>
</feature>
<evidence type="ECO:0000256" key="1">
    <source>
        <dbReference type="ARBA" id="ARBA00004123"/>
    </source>
</evidence>
<dbReference type="InterPro" id="IPR030445">
    <property type="entry name" value="H3-K79_meTrfase"/>
</dbReference>
<feature type="region of interest" description="Disordered" evidence="13">
    <location>
        <begin position="913"/>
        <end position="1007"/>
    </location>
</feature>
<evidence type="ECO:0000259" key="14">
    <source>
        <dbReference type="PROSITE" id="PS51569"/>
    </source>
</evidence>
<keyword evidence="8 11" id="KW-0539">Nucleus</keyword>
<evidence type="ECO:0000256" key="3">
    <source>
        <dbReference type="ARBA" id="ARBA00020987"/>
    </source>
</evidence>
<dbReference type="EC" id="2.1.1.360" evidence="2 11"/>
<feature type="region of interest" description="Disordered" evidence="13">
    <location>
        <begin position="1"/>
        <end position="31"/>
    </location>
</feature>
<feature type="coiled-coil region" evidence="12">
    <location>
        <begin position="769"/>
        <end position="810"/>
    </location>
</feature>
<keyword evidence="16" id="KW-1185">Reference proteome</keyword>
<protein>
    <recommendedName>
        <fullName evidence="3 11">Histone-lysine N-methyltransferase, H3 lysine-79 specific</fullName>
        <ecNumber evidence="2 11">2.1.1.360</ecNumber>
    </recommendedName>
    <alternativeName>
        <fullName evidence="9 11">Histone H3-K79 methyltransferase</fullName>
    </alternativeName>
</protein>
<feature type="compositionally biased region" description="Polar residues" evidence="13">
    <location>
        <begin position="964"/>
        <end position="978"/>
    </location>
</feature>
<dbReference type="Gene3D" id="3.40.50.150">
    <property type="entry name" value="Vaccinia Virus protein VP39"/>
    <property type="match status" value="1"/>
</dbReference>
<evidence type="ECO:0000256" key="5">
    <source>
        <dbReference type="ARBA" id="ARBA00022679"/>
    </source>
</evidence>
<dbReference type="GO" id="GO:0032259">
    <property type="term" value="P:methylation"/>
    <property type="evidence" value="ECO:0007669"/>
    <property type="project" value="UniProtKB-KW"/>
</dbReference>
<dbReference type="GeneID" id="36378203"/>
<reference evidence="17" key="2">
    <citation type="submission" date="2020-12" db="UniProtKB">
        <authorList>
            <consortium name="WormBaseParasite"/>
        </authorList>
    </citation>
    <scope>IDENTIFICATION</scope>
</reference>
<evidence type="ECO:0000313" key="17">
    <source>
        <dbReference type="WBParaSite" id="SRAE_2000051400.1"/>
    </source>
</evidence>
<evidence type="ECO:0000313" key="18">
    <source>
        <dbReference type="WormBase" id="SRAE_2000051400"/>
    </source>
</evidence>
<dbReference type="PANTHER" id="PTHR21451:SF0">
    <property type="entry name" value="HISTONE-LYSINE N-METHYLTRANSFERASE, H3 LYSINE-79 SPECIFIC"/>
    <property type="match status" value="1"/>
</dbReference>
<evidence type="ECO:0000256" key="2">
    <source>
        <dbReference type="ARBA" id="ARBA00012190"/>
    </source>
</evidence>
<keyword evidence="5 11" id="KW-0808">Transferase</keyword>
<dbReference type="WormBase" id="SRAE_2000051400">
    <property type="protein sequence ID" value="SRP04025"/>
    <property type="gene ID" value="WBGene00260709"/>
</dbReference>
<organism evidence="15">
    <name type="scientific">Strongyloides ratti</name>
    <name type="common">Parasitic roundworm</name>
    <dbReference type="NCBI Taxonomy" id="34506"/>
    <lineage>
        <taxon>Eukaryota</taxon>
        <taxon>Metazoa</taxon>
        <taxon>Ecdysozoa</taxon>
        <taxon>Nematoda</taxon>
        <taxon>Chromadorea</taxon>
        <taxon>Rhabditida</taxon>
        <taxon>Tylenchina</taxon>
        <taxon>Panagrolaimomorpha</taxon>
        <taxon>Strongyloidoidea</taxon>
        <taxon>Strongyloididae</taxon>
        <taxon>Strongyloides</taxon>
    </lineage>
</organism>
<dbReference type="InterPro" id="IPR029063">
    <property type="entry name" value="SAM-dependent_MTases_sf"/>
</dbReference>
<dbReference type="RefSeq" id="XP_024505039.1">
    <property type="nucleotide sequence ID" value="XM_024651353.1"/>
</dbReference>
<accession>A0A090MXQ4</accession>
<feature type="compositionally biased region" description="Basic and acidic residues" evidence="13">
    <location>
        <begin position="384"/>
        <end position="458"/>
    </location>
</feature>
<dbReference type="OrthoDB" id="443402at2759"/>
<comment type="catalytic activity">
    <reaction evidence="10 11">
        <text>L-lysyl(79)-[histone H3] + 3 S-adenosyl-L-methionine = N(6),N(6),N(6)-trimethyl-L-lysyl(79)-[histone H3] + 3 S-adenosyl-L-homocysteine + 3 H(+)</text>
        <dbReference type="Rhea" id="RHEA:60328"/>
        <dbReference type="Rhea" id="RHEA-COMP:15549"/>
        <dbReference type="Rhea" id="RHEA-COMP:15552"/>
        <dbReference type="ChEBI" id="CHEBI:15378"/>
        <dbReference type="ChEBI" id="CHEBI:29969"/>
        <dbReference type="ChEBI" id="CHEBI:57856"/>
        <dbReference type="ChEBI" id="CHEBI:59789"/>
        <dbReference type="ChEBI" id="CHEBI:61961"/>
        <dbReference type="EC" id="2.1.1.360"/>
    </reaction>
</comment>
<keyword evidence="12" id="KW-0175">Coiled coil</keyword>
<feature type="compositionally biased region" description="Basic residues" evidence="13">
    <location>
        <begin position="558"/>
        <end position="567"/>
    </location>
</feature>
<dbReference type="Gene3D" id="1.10.260.60">
    <property type="match status" value="1"/>
</dbReference>
<evidence type="ECO:0000256" key="6">
    <source>
        <dbReference type="ARBA" id="ARBA00022691"/>
    </source>
</evidence>